<evidence type="ECO:0000256" key="1">
    <source>
        <dbReference type="ARBA" id="ARBA00001602"/>
    </source>
</evidence>
<keyword evidence="9" id="KW-1185">Reference proteome</keyword>
<keyword evidence="6 7" id="KW-0961">Cell wall biogenesis/degradation</keyword>
<evidence type="ECO:0000313" key="8">
    <source>
        <dbReference type="EMBL" id="MBK1629851.1"/>
    </source>
</evidence>
<organism evidence="8 9">
    <name type="scientific">Thiohalocapsa halophila</name>
    <dbReference type="NCBI Taxonomy" id="69359"/>
    <lineage>
        <taxon>Bacteria</taxon>
        <taxon>Pseudomonadati</taxon>
        <taxon>Pseudomonadota</taxon>
        <taxon>Gammaproteobacteria</taxon>
        <taxon>Chromatiales</taxon>
        <taxon>Chromatiaceae</taxon>
        <taxon>Thiohalocapsa</taxon>
    </lineage>
</organism>
<gene>
    <name evidence="7" type="primary">murI</name>
    <name evidence="8" type="ORF">CKO31_03655</name>
</gene>
<dbReference type="InterPro" id="IPR033134">
    <property type="entry name" value="Asp/Glu_racemase_AS_2"/>
</dbReference>
<dbReference type="EC" id="5.1.1.3" evidence="2 7"/>
<keyword evidence="3 7" id="KW-0133">Cell shape</keyword>
<comment type="catalytic activity">
    <reaction evidence="1 7">
        <text>L-glutamate = D-glutamate</text>
        <dbReference type="Rhea" id="RHEA:12813"/>
        <dbReference type="ChEBI" id="CHEBI:29985"/>
        <dbReference type="ChEBI" id="CHEBI:29986"/>
        <dbReference type="EC" id="5.1.1.3"/>
    </reaction>
</comment>
<feature type="binding site" evidence="7">
    <location>
        <begin position="45"/>
        <end position="46"/>
    </location>
    <ligand>
        <name>substrate</name>
    </ligand>
</feature>
<protein>
    <recommendedName>
        <fullName evidence="2 7">Glutamate racemase</fullName>
        <ecNumber evidence="2 7">5.1.1.3</ecNumber>
    </recommendedName>
</protein>
<dbReference type="PANTHER" id="PTHR21198">
    <property type="entry name" value="GLUTAMATE RACEMASE"/>
    <property type="match status" value="1"/>
</dbReference>
<evidence type="ECO:0000256" key="4">
    <source>
        <dbReference type="ARBA" id="ARBA00022984"/>
    </source>
</evidence>
<name>A0ABS1CD73_9GAMM</name>
<dbReference type="SUPFAM" id="SSF53681">
    <property type="entry name" value="Aspartate/glutamate racemase"/>
    <property type="match status" value="2"/>
</dbReference>
<dbReference type="Pfam" id="PF01177">
    <property type="entry name" value="Asp_Glu_race"/>
    <property type="match status" value="1"/>
</dbReference>
<keyword evidence="5 7" id="KW-0413">Isomerase</keyword>
<dbReference type="Proteomes" id="UP000748752">
    <property type="component" value="Unassembled WGS sequence"/>
</dbReference>
<dbReference type="PROSITE" id="PS00924">
    <property type="entry name" value="ASP_GLU_RACEMASE_2"/>
    <property type="match status" value="1"/>
</dbReference>
<dbReference type="Gene3D" id="3.40.50.1860">
    <property type="match status" value="2"/>
</dbReference>
<accession>A0ABS1CD73</accession>
<evidence type="ECO:0000256" key="6">
    <source>
        <dbReference type="ARBA" id="ARBA00023316"/>
    </source>
</evidence>
<feature type="binding site" evidence="7">
    <location>
        <begin position="187"/>
        <end position="188"/>
    </location>
    <ligand>
        <name>substrate</name>
    </ligand>
</feature>
<dbReference type="InterPro" id="IPR001920">
    <property type="entry name" value="Asp/Glu_race"/>
</dbReference>
<dbReference type="InterPro" id="IPR015942">
    <property type="entry name" value="Asp/Glu/hydantoin_racemase"/>
</dbReference>
<sequence length="267" mass="27978">MPQRADAPIGVFDSGVGGLTVLADIRRLLPAEDLLYVADSGHAPYGERPNDLIRARAERVTGFLIAQGAKAIVIACNTATGAAAAHLRGRHSLPIIAMEPAVKPAAAGTRSGVVGVLATSGTLKSDKFEALRGRFHGAVEVLTQPCPGLVELIEAGDFRAAALRDLLTKLVLPLLDRGADTLVLGCTHYPLVRGLIQDIAGPGITVTDAGAAVARQVQHRLGEAALLRTGETPGQVRCWTSAAPPETAAALIRRIWGEPIRVRALRD</sequence>
<comment type="function">
    <text evidence="7">Provides the (R)-glutamate required for cell wall biosynthesis.</text>
</comment>
<evidence type="ECO:0000256" key="3">
    <source>
        <dbReference type="ARBA" id="ARBA00022960"/>
    </source>
</evidence>
<proteinExistence type="inferred from homology"/>
<evidence type="ECO:0000256" key="7">
    <source>
        <dbReference type="HAMAP-Rule" id="MF_00258"/>
    </source>
</evidence>
<reference evidence="8 9" key="1">
    <citation type="journal article" date="2020" name="Microorganisms">
        <title>Osmotic Adaptation and Compatible Solute Biosynthesis of Phototrophic Bacteria as Revealed from Genome Analyses.</title>
        <authorList>
            <person name="Imhoff J.F."/>
            <person name="Rahn T."/>
            <person name="Kunzel S."/>
            <person name="Keller A."/>
            <person name="Neulinger S.C."/>
        </authorList>
    </citation>
    <scope>NUCLEOTIDE SEQUENCE [LARGE SCALE GENOMIC DNA]</scope>
    <source>
        <strain evidence="8 9">DSM 6210</strain>
    </source>
</reference>
<comment type="similarity">
    <text evidence="7">Belongs to the aspartate/glutamate racemases family.</text>
</comment>
<dbReference type="InterPro" id="IPR004391">
    <property type="entry name" value="Glu_race"/>
</dbReference>
<comment type="caution">
    <text evidence="8">The sequence shown here is derived from an EMBL/GenBank/DDBJ whole genome shotgun (WGS) entry which is preliminary data.</text>
</comment>
<feature type="active site" description="Proton donor/acceptor" evidence="7">
    <location>
        <position position="186"/>
    </location>
</feature>
<dbReference type="PANTHER" id="PTHR21198:SF2">
    <property type="entry name" value="GLUTAMATE RACEMASE"/>
    <property type="match status" value="1"/>
</dbReference>
<feature type="binding site" evidence="7">
    <location>
        <begin position="13"/>
        <end position="14"/>
    </location>
    <ligand>
        <name>substrate</name>
    </ligand>
</feature>
<dbReference type="HAMAP" id="MF_00258">
    <property type="entry name" value="Glu_racemase"/>
    <property type="match status" value="1"/>
</dbReference>
<evidence type="ECO:0000256" key="2">
    <source>
        <dbReference type="ARBA" id="ARBA00013090"/>
    </source>
</evidence>
<evidence type="ECO:0000256" key="5">
    <source>
        <dbReference type="ARBA" id="ARBA00023235"/>
    </source>
</evidence>
<feature type="binding site" evidence="7">
    <location>
        <begin position="77"/>
        <end position="78"/>
    </location>
    <ligand>
        <name>substrate</name>
    </ligand>
</feature>
<dbReference type="NCBIfam" id="TIGR00067">
    <property type="entry name" value="glut_race"/>
    <property type="match status" value="1"/>
</dbReference>
<feature type="active site" description="Proton donor/acceptor" evidence="7">
    <location>
        <position position="76"/>
    </location>
</feature>
<keyword evidence="4 7" id="KW-0573">Peptidoglycan synthesis</keyword>
<evidence type="ECO:0000313" key="9">
    <source>
        <dbReference type="Proteomes" id="UP000748752"/>
    </source>
</evidence>
<dbReference type="EMBL" id="NRRV01000006">
    <property type="protein sequence ID" value="MBK1629851.1"/>
    <property type="molecule type" value="Genomic_DNA"/>
</dbReference>
<comment type="pathway">
    <text evidence="7">Cell wall biogenesis; peptidoglycan biosynthesis.</text>
</comment>